<comment type="caution">
    <text evidence="1">The sequence shown here is derived from an EMBL/GenBank/DDBJ whole genome shotgun (WGS) entry which is preliminary data.</text>
</comment>
<evidence type="ECO:0000313" key="1">
    <source>
        <dbReference type="EMBL" id="OCB49859.1"/>
    </source>
</evidence>
<name>A0A1B9D434_MYCMA</name>
<protein>
    <submittedName>
        <fullName evidence="1">Uncharacterized protein</fullName>
    </submittedName>
</protein>
<dbReference type="Proteomes" id="UP000092683">
    <property type="component" value="Unassembled WGS sequence"/>
</dbReference>
<evidence type="ECO:0000313" key="2">
    <source>
        <dbReference type="Proteomes" id="UP000092683"/>
    </source>
</evidence>
<proteinExistence type="predicted"/>
<gene>
    <name evidence="1" type="ORF">A5677_24245</name>
</gene>
<dbReference type="AlphaFoldDB" id="A0A1B9D434"/>
<organism evidence="1 2">
    <name type="scientific">Mycobacterium malmoense</name>
    <dbReference type="NCBI Taxonomy" id="1780"/>
    <lineage>
        <taxon>Bacteria</taxon>
        <taxon>Bacillati</taxon>
        <taxon>Actinomycetota</taxon>
        <taxon>Actinomycetes</taxon>
        <taxon>Mycobacteriales</taxon>
        <taxon>Mycobacteriaceae</taxon>
        <taxon>Mycobacterium</taxon>
    </lineage>
</organism>
<dbReference type="EMBL" id="MBEE01000174">
    <property type="protein sequence ID" value="OCB49859.1"/>
    <property type="molecule type" value="Genomic_DNA"/>
</dbReference>
<sequence>MGPEMSARQWTIWRMTGDVDEATNARFRAELRKQLGFLGRTAKLFDEGHEDEGVRLAAVMRVLFHDTFHPKTGKPNSISLLTHLGMRESCTMLTTPPTQLADWRDFLAVKIDLNSATPSSLVPRLDLQLIEIPFTTWWDSDSVRAKASVSRRRLITNAANKDGGAHVDRKLERFYEELMHANWSLGITGNLTYDGPPPFEQGVTQYPKNAHLALLRQFAYEVLATAERFGWF</sequence>
<reference evidence="1 2" key="1">
    <citation type="submission" date="2016-06" db="EMBL/GenBank/DDBJ databases">
        <authorList>
            <person name="Kjaerup R.B."/>
            <person name="Dalgaard T.S."/>
            <person name="Juul-Madsen H.R."/>
        </authorList>
    </citation>
    <scope>NUCLEOTIDE SEQUENCE [LARGE SCALE GENOMIC DNA]</scope>
    <source>
        <strain evidence="1 2">E3012</strain>
    </source>
</reference>
<accession>A0A1B9D434</accession>